<name>A0A367V185_9PROT</name>
<dbReference type="Gene3D" id="1.10.10.10">
    <property type="entry name" value="Winged helix-like DNA-binding domain superfamily/Winged helix DNA-binding domain"/>
    <property type="match status" value="1"/>
</dbReference>
<reference evidence="2 3" key="1">
    <citation type="submission" date="2014-07" db="EMBL/GenBank/DDBJ databases">
        <title>Draft genome sequence of Thalassospira profundimaris R8-17.</title>
        <authorList>
            <person name="Lai Q."/>
            <person name="Shao Z."/>
        </authorList>
    </citation>
    <scope>NUCLEOTIDE SEQUENCE [LARGE SCALE GENOMIC DNA]</scope>
    <source>
        <strain evidence="2 3">R8-17</strain>
    </source>
</reference>
<evidence type="ECO:0000313" key="3">
    <source>
        <dbReference type="Proteomes" id="UP000253061"/>
    </source>
</evidence>
<comment type="caution">
    <text evidence="2">The sequence shown here is derived from an EMBL/GenBank/DDBJ whole genome shotgun (WGS) entry which is preliminary data.</text>
</comment>
<evidence type="ECO:0000256" key="1">
    <source>
        <dbReference type="SAM" id="MobiDB-lite"/>
    </source>
</evidence>
<dbReference type="InterPro" id="IPR036390">
    <property type="entry name" value="WH_DNA-bd_sf"/>
</dbReference>
<feature type="compositionally biased region" description="Basic and acidic residues" evidence="1">
    <location>
        <begin position="142"/>
        <end position="157"/>
    </location>
</feature>
<accession>A0A367V185</accession>
<sequence length="338" mass="36998">MTSLQIHTQIRKVAAQSAPVGTSAVARWQWVQNEIFDHEDLSTSEICVAVVLASHVNDRSQDCFPRIETIAREAGLSERKVRQALARLEQLGLIRRLVRCAGRLRNRNAYQLVGLGAKPASGSIKPASDSGIKPAAGAGSKKNTDKDDNTDEKEQVHAHAHATTGTGAVILPSVDDQCLILAREWQRLCADPWTLANACLRVNEAIERVGFDGVRKALEDVKRRGKRPSRLGVLDILDGLVPEASVWAVENVSPAICDPTDPPEWHEISQVVAQADIPGCRNPRIWLSQIRAVLTGNTIDLKARNRCVQDMTRHHLMAVIEPVAERRGLQIGAVSCVS</sequence>
<dbReference type="EMBL" id="JPWB01000014">
    <property type="protein sequence ID" value="RCK18933.1"/>
    <property type="molecule type" value="Genomic_DNA"/>
</dbReference>
<dbReference type="RefSeq" id="WP_062953821.1">
    <property type="nucleotide sequence ID" value="NZ_JPWB01000014.1"/>
</dbReference>
<protein>
    <recommendedName>
        <fullName evidence="4">Replication protein</fullName>
    </recommendedName>
</protein>
<organism evidence="2 3">
    <name type="scientific">Thalassospira profundimaris</name>
    <dbReference type="NCBI Taxonomy" id="502049"/>
    <lineage>
        <taxon>Bacteria</taxon>
        <taxon>Pseudomonadati</taxon>
        <taxon>Pseudomonadota</taxon>
        <taxon>Alphaproteobacteria</taxon>
        <taxon>Rhodospirillales</taxon>
        <taxon>Thalassospiraceae</taxon>
        <taxon>Thalassospira</taxon>
    </lineage>
</organism>
<evidence type="ECO:0000313" key="2">
    <source>
        <dbReference type="EMBL" id="RCK18933.1"/>
    </source>
</evidence>
<proteinExistence type="predicted"/>
<dbReference type="Proteomes" id="UP000253061">
    <property type="component" value="Unassembled WGS sequence"/>
</dbReference>
<dbReference type="SUPFAM" id="SSF46785">
    <property type="entry name" value="Winged helix' DNA-binding domain"/>
    <property type="match status" value="1"/>
</dbReference>
<evidence type="ECO:0008006" key="4">
    <source>
        <dbReference type="Google" id="ProtNLM"/>
    </source>
</evidence>
<dbReference type="AlphaFoldDB" id="A0A367V185"/>
<dbReference type="Pfam" id="PF13730">
    <property type="entry name" value="HTH_36"/>
    <property type="match status" value="1"/>
</dbReference>
<feature type="region of interest" description="Disordered" evidence="1">
    <location>
        <begin position="120"/>
        <end position="161"/>
    </location>
</feature>
<dbReference type="InterPro" id="IPR036388">
    <property type="entry name" value="WH-like_DNA-bd_sf"/>
</dbReference>
<gene>
    <name evidence="2" type="ORF">TH6_20235</name>
</gene>